<dbReference type="WBParaSite" id="MhA1_Contig62.frz3.gene4">
    <property type="protein sequence ID" value="MhA1_Contig62.frz3.gene4"/>
    <property type="gene ID" value="MhA1_Contig62.frz3.gene4"/>
</dbReference>
<evidence type="ECO:0000313" key="1">
    <source>
        <dbReference type="Proteomes" id="UP000095281"/>
    </source>
</evidence>
<organism evidence="1 2">
    <name type="scientific">Meloidogyne hapla</name>
    <name type="common">Root-knot nematode worm</name>
    <dbReference type="NCBI Taxonomy" id="6305"/>
    <lineage>
        <taxon>Eukaryota</taxon>
        <taxon>Metazoa</taxon>
        <taxon>Ecdysozoa</taxon>
        <taxon>Nematoda</taxon>
        <taxon>Chromadorea</taxon>
        <taxon>Rhabditida</taxon>
        <taxon>Tylenchina</taxon>
        <taxon>Tylenchomorpha</taxon>
        <taxon>Tylenchoidea</taxon>
        <taxon>Meloidogynidae</taxon>
        <taxon>Meloidogyninae</taxon>
        <taxon>Meloidogyne</taxon>
    </lineage>
</organism>
<proteinExistence type="predicted"/>
<dbReference type="Proteomes" id="UP000095281">
    <property type="component" value="Unplaced"/>
</dbReference>
<protein>
    <submittedName>
        <fullName evidence="2">Bro-N domain-containing protein</fullName>
    </submittedName>
</protein>
<sequence>MISRFEIKDVLKAESLLNKSERIENEIHKILNVKYYLPLADLLTEFNQNNITLIENDWNRCAAIVRHKTSFFSTCKNPSVNKMYSRIQTELPLIQTIDYANFRVRGLFDDQTCYKIYFFL</sequence>
<reference evidence="2" key="1">
    <citation type="submission" date="2016-11" db="UniProtKB">
        <authorList>
            <consortium name="WormBaseParasite"/>
        </authorList>
    </citation>
    <scope>IDENTIFICATION</scope>
</reference>
<name>A0A1I8BVZ5_MELHA</name>
<accession>A0A1I8BVZ5</accession>
<keyword evidence="1" id="KW-1185">Reference proteome</keyword>
<evidence type="ECO:0000313" key="2">
    <source>
        <dbReference type="WBParaSite" id="MhA1_Contig62.frz3.gene4"/>
    </source>
</evidence>
<dbReference type="AlphaFoldDB" id="A0A1I8BVZ5"/>